<keyword evidence="5" id="KW-0297">G-protein coupled receptor</keyword>
<organism evidence="12 13">
    <name type="scientific">Ditylenchus dipsaci</name>
    <dbReference type="NCBI Taxonomy" id="166011"/>
    <lineage>
        <taxon>Eukaryota</taxon>
        <taxon>Metazoa</taxon>
        <taxon>Ecdysozoa</taxon>
        <taxon>Nematoda</taxon>
        <taxon>Chromadorea</taxon>
        <taxon>Rhabditida</taxon>
        <taxon>Tylenchina</taxon>
        <taxon>Tylenchomorpha</taxon>
        <taxon>Sphaerularioidea</taxon>
        <taxon>Anguinidae</taxon>
        <taxon>Anguininae</taxon>
        <taxon>Ditylenchus</taxon>
    </lineage>
</organism>
<keyword evidence="8" id="KW-0807">Transducer</keyword>
<protein>
    <submittedName>
        <fullName evidence="13">G-protein coupled receptors family 1 profile domain-containing protein</fullName>
    </submittedName>
</protein>
<feature type="transmembrane region" description="Helical" evidence="10">
    <location>
        <begin position="104"/>
        <end position="127"/>
    </location>
</feature>
<evidence type="ECO:0000256" key="4">
    <source>
        <dbReference type="ARBA" id="ARBA00022989"/>
    </source>
</evidence>
<dbReference type="AlphaFoldDB" id="A0A915EAJ1"/>
<evidence type="ECO:0000256" key="1">
    <source>
        <dbReference type="ARBA" id="ARBA00004651"/>
    </source>
</evidence>
<feature type="transmembrane region" description="Helical" evidence="10">
    <location>
        <begin position="211"/>
        <end position="236"/>
    </location>
</feature>
<feature type="compositionally biased region" description="Polar residues" evidence="9">
    <location>
        <begin position="332"/>
        <end position="351"/>
    </location>
</feature>
<evidence type="ECO:0000256" key="3">
    <source>
        <dbReference type="ARBA" id="ARBA00022692"/>
    </source>
</evidence>
<dbReference type="GO" id="GO:0042277">
    <property type="term" value="F:peptide binding"/>
    <property type="evidence" value="ECO:0007669"/>
    <property type="project" value="TreeGrafter"/>
</dbReference>
<evidence type="ECO:0000259" key="11">
    <source>
        <dbReference type="PROSITE" id="PS50262"/>
    </source>
</evidence>
<evidence type="ECO:0000256" key="6">
    <source>
        <dbReference type="ARBA" id="ARBA00023136"/>
    </source>
</evidence>
<sequence>MNLITSSGSIAVSPIPEAIFNQSQLPSTSTPQSSDVAISEEEFFASLPVFDMFPLSNGMITKNRVMQNLPYSGACGRCLSTFVLAAMAFDRFLRVCYPHKKTSLKVVVIQLVSLSMLTFLLLSPLLIKASSEEIVLKEVLLENPYRLARVRIFKCMDHLEGIPLAVFILYMFIIGFFVPVVLIALFYALMVRQLVLRSRTMPSSQLPVNRIASFTIAISGFFVLCWLPYWVAMLYVNLYVSDEDTGFGSTFSSDTFIYVMYGIHALPYFNSASNWLFYANLCDEPITKRLHGKQSKEESRVMATPITPTTPLRANSDLASFFPTTTHNSIKYSNGKNTRVSANGRTSSVTEDINEVENRERCN</sequence>
<evidence type="ECO:0000256" key="2">
    <source>
        <dbReference type="ARBA" id="ARBA00022475"/>
    </source>
</evidence>
<evidence type="ECO:0000256" key="7">
    <source>
        <dbReference type="ARBA" id="ARBA00023170"/>
    </source>
</evidence>
<dbReference type="GO" id="GO:0043005">
    <property type="term" value="C:neuron projection"/>
    <property type="evidence" value="ECO:0007669"/>
    <property type="project" value="TreeGrafter"/>
</dbReference>
<dbReference type="InterPro" id="IPR000276">
    <property type="entry name" value="GPCR_Rhodpsn"/>
</dbReference>
<keyword evidence="12" id="KW-1185">Reference proteome</keyword>
<dbReference type="WBParaSite" id="jg4099">
    <property type="protein sequence ID" value="jg4099"/>
    <property type="gene ID" value="jg4099"/>
</dbReference>
<feature type="domain" description="G-protein coupled receptors family 1 profile" evidence="11">
    <location>
        <begin position="80"/>
        <end position="278"/>
    </location>
</feature>
<feature type="transmembrane region" description="Helical" evidence="10">
    <location>
        <begin position="167"/>
        <end position="190"/>
    </location>
</feature>
<dbReference type="InterPro" id="IPR017452">
    <property type="entry name" value="GPCR_Rhodpsn_7TM"/>
</dbReference>
<dbReference type="PANTHER" id="PTHR24229">
    <property type="entry name" value="NEUROPEPTIDES RECEPTOR"/>
    <property type="match status" value="1"/>
</dbReference>
<evidence type="ECO:0000256" key="9">
    <source>
        <dbReference type="SAM" id="MobiDB-lite"/>
    </source>
</evidence>
<dbReference type="PANTHER" id="PTHR24229:SF40">
    <property type="entry name" value="ALLATOSTATIN C RECEPTOR 1-RELATED"/>
    <property type="match status" value="1"/>
</dbReference>
<evidence type="ECO:0000313" key="12">
    <source>
        <dbReference type="Proteomes" id="UP000887574"/>
    </source>
</evidence>
<dbReference type="Pfam" id="PF00001">
    <property type="entry name" value="7tm_1"/>
    <property type="match status" value="1"/>
</dbReference>
<proteinExistence type="predicted"/>
<name>A0A915EAJ1_9BILA</name>
<dbReference type="GO" id="GO:0005886">
    <property type="term" value="C:plasma membrane"/>
    <property type="evidence" value="ECO:0007669"/>
    <property type="project" value="UniProtKB-SubCell"/>
</dbReference>
<comment type="subcellular location">
    <subcellularLocation>
        <location evidence="1">Cell membrane</location>
        <topology evidence="1">Multi-pass membrane protein</topology>
    </subcellularLocation>
</comment>
<accession>A0A915EAJ1</accession>
<feature type="region of interest" description="Disordered" evidence="9">
    <location>
        <begin position="332"/>
        <end position="363"/>
    </location>
</feature>
<reference evidence="13" key="1">
    <citation type="submission" date="2022-11" db="UniProtKB">
        <authorList>
            <consortium name="WormBaseParasite"/>
        </authorList>
    </citation>
    <scope>IDENTIFICATION</scope>
</reference>
<dbReference type="PRINTS" id="PR00237">
    <property type="entry name" value="GPCRRHODOPSN"/>
</dbReference>
<dbReference type="SUPFAM" id="SSF81321">
    <property type="entry name" value="Family A G protein-coupled receptor-like"/>
    <property type="match status" value="1"/>
</dbReference>
<evidence type="ECO:0000256" key="10">
    <source>
        <dbReference type="SAM" id="Phobius"/>
    </source>
</evidence>
<dbReference type="Proteomes" id="UP000887574">
    <property type="component" value="Unplaced"/>
</dbReference>
<keyword evidence="3 10" id="KW-0812">Transmembrane</keyword>
<evidence type="ECO:0000313" key="13">
    <source>
        <dbReference type="WBParaSite" id="jg4099"/>
    </source>
</evidence>
<keyword evidence="6 10" id="KW-0472">Membrane</keyword>
<feature type="transmembrane region" description="Helical" evidence="10">
    <location>
        <begin position="256"/>
        <end position="279"/>
    </location>
</feature>
<keyword evidence="2" id="KW-1003">Cell membrane</keyword>
<dbReference type="Gene3D" id="1.20.1070.10">
    <property type="entry name" value="Rhodopsin 7-helix transmembrane proteins"/>
    <property type="match status" value="1"/>
</dbReference>
<keyword evidence="7" id="KW-0675">Receptor</keyword>
<evidence type="ECO:0000256" key="5">
    <source>
        <dbReference type="ARBA" id="ARBA00023040"/>
    </source>
</evidence>
<evidence type="ECO:0000256" key="8">
    <source>
        <dbReference type="ARBA" id="ARBA00023224"/>
    </source>
</evidence>
<dbReference type="PROSITE" id="PS50262">
    <property type="entry name" value="G_PROTEIN_RECEP_F1_2"/>
    <property type="match status" value="1"/>
</dbReference>
<keyword evidence="4 10" id="KW-1133">Transmembrane helix</keyword>
<dbReference type="GO" id="GO:0004930">
    <property type="term" value="F:G protein-coupled receptor activity"/>
    <property type="evidence" value="ECO:0007669"/>
    <property type="project" value="UniProtKB-KW"/>
</dbReference>